<evidence type="ECO:0000259" key="1">
    <source>
        <dbReference type="Pfam" id="PF08818"/>
    </source>
</evidence>
<name>A0A328BJL0_9BACT</name>
<evidence type="ECO:0000313" key="2">
    <source>
        <dbReference type="EMBL" id="RAK65158.1"/>
    </source>
</evidence>
<keyword evidence="3" id="KW-1185">Reference proteome</keyword>
<sequence length="110" mass="12482">MNAQVTDYINNAPDAQRALLQELRELIRQALPAVQEQFKWGRPVFSAGPDVAYLKTAKAYVTLGFFDAARLHEDLHLLDGTGQSMRHIKLRRPADIDRARLTQWLQVLAA</sequence>
<protein>
    <submittedName>
        <fullName evidence="2">DUF1801 domain-containing protein</fullName>
    </submittedName>
</protein>
<gene>
    <name evidence="2" type="ORF">DLM85_16605</name>
</gene>
<accession>A0A328BJL0</accession>
<dbReference type="SUPFAM" id="SSF159888">
    <property type="entry name" value="YdhG-like"/>
    <property type="match status" value="1"/>
</dbReference>
<organism evidence="2 3">
    <name type="scientific">Hymenobacter edaphi</name>
    <dbReference type="NCBI Taxonomy" id="2211146"/>
    <lineage>
        <taxon>Bacteria</taxon>
        <taxon>Pseudomonadati</taxon>
        <taxon>Bacteroidota</taxon>
        <taxon>Cytophagia</taxon>
        <taxon>Cytophagales</taxon>
        <taxon>Hymenobacteraceae</taxon>
        <taxon>Hymenobacter</taxon>
    </lineage>
</organism>
<dbReference type="RefSeq" id="WP_111479243.1">
    <property type="nucleotide sequence ID" value="NZ_QHKM01000005.1"/>
</dbReference>
<dbReference type="Pfam" id="PF08818">
    <property type="entry name" value="DUF1801"/>
    <property type="match status" value="1"/>
</dbReference>
<dbReference type="InterPro" id="IPR014922">
    <property type="entry name" value="YdhG-like"/>
</dbReference>
<dbReference type="Gene3D" id="3.90.1150.200">
    <property type="match status" value="1"/>
</dbReference>
<dbReference type="OrthoDB" id="1121167at2"/>
<feature type="domain" description="YdhG-like" evidence="1">
    <location>
        <begin position="16"/>
        <end position="106"/>
    </location>
</feature>
<dbReference type="AlphaFoldDB" id="A0A328BJL0"/>
<comment type="caution">
    <text evidence="2">The sequence shown here is derived from an EMBL/GenBank/DDBJ whole genome shotgun (WGS) entry which is preliminary data.</text>
</comment>
<evidence type="ECO:0000313" key="3">
    <source>
        <dbReference type="Proteomes" id="UP000248553"/>
    </source>
</evidence>
<proteinExistence type="predicted"/>
<dbReference type="Proteomes" id="UP000248553">
    <property type="component" value="Unassembled WGS sequence"/>
</dbReference>
<reference evidence="3" key="1">
    <citation type="submission" date="2018-05" db="EMBL/GenBank/DDBJ databases">
        <authorList>
            <person name="Nie L."/>
        </authorList>
    </citation>
    <scope>NUCLEOTIDE SEQUENCE [LARGE SCALE GENOMIC DNA]</scope>
    <source>
        <strain evidence="3">NL</strain>
    </source>
</reference>
<dbReference type="EMBL" id="QHKM01000005">
    <property type="protein sequence ID" value="RAK65158.1"/>
    <property type="molecule type" value="Genomic_DNA"/>
</dbReference>